<dbReference type="CDD" id="cd02440">
    <property type="entry name" value="AdoMet_MTases"/>
    <property type="match status" value="1"/>
</dbReference>
<dbReference type="PANTHER" id="PTHR43861">
    <property type="entry name" value="TRANS-ACONITATE 2-METHYLTRANSFERASE-RELATED"/>
    <property type="match status" value="1"/>
</dbReference>
<keyword evidence="1" id="KW-0808">Transferase</keyword>
<dbReference type="InterPro" id="IPR025714">
    <property type="entry name" value="Methyltranfer_dom"/>
</dbReference>
<dbReference type="Pfam" id="PF13847">
    <property type="entry name" value="Methyltransf_31"/>
    <property type="match status" value="1"/>
</dbReference>
<evidence type="ECO:0000256" key="1">
    <source>
        <dbReference type="ARBA" id="ARBA00022679"/>
    </source>
</evidence>
<dbReference type="SUPFAM" id="SSF53335">
    <property type="entry name" value="S-adenosyl-L-methionine-dependent methyltransferases"/>
    <property type="match status" value="1"/>
</dbReference>
<sequence length="239" mass="27747">MMPLSKVSMRNRPGVEIVHKFFSGTGPTYDYIVNLWTIGFDIWWKKRILEKIPQRPVRIIDQACGTGILTLKIARKFPRCRVIGVELREEYLNIAKEKTRALKLNNLEFILGRAEDVLLMESFDCITSSYLAKYADFGSLIPNAKKMLRDGGLLIIHDFTYPPSRIFAGILQLYFKLMQTVGSRNYPQWRRIFYGLPELLRKTEWVAELIRSLQENDFSHINIEPFTLGVSTIITARKL</sequence>
<name>A0A0F9LQ25_9ZZZZ</name>
<dbReference type="EMBL" id="LAZR01006845">
    <property type="protein sequence ID" value="KKM89266.1"/>
    <property type="molecule type" value="Genomic_DNA"/>
</dbReference>
<accession>A0A0F9LQ25</accession>
<reference evidence="3" key="1">
    <citation type="journal article" date="2015" name="Nature">
        <title>Complex archaea that bridge the gap between prokaryotes and eukaryotes.</title>
        <authorList>
            <person name="Spang A."/>
            <person name="Saw J.H."/>
            <person name="Jorgensen S.L."/>
            <person name="Zaremba-Niedzwiedzka K."/>
            <person name="Martijn J."/>
            <person name="Lind A.E."/>
            <person name="van Eijk R."/>
            <person name="Schleper C."/>
            <person name="Guy L."/>
            <person name="Ettema T.J."/>
        </authorList>
    </citation>
    <scope>NUCLEOTIDE SEQUENCE</scope>
</reference>
<organism evidence="3">
    <name type="scientific">marine sediment metagenome</name>
    <dbReference type="NCBI Taxonomy" id="412755"/>
    <lineage>
        <taxon>unclassified sequences</taxon>
        <taxon>metagenomes</taxon>
        <taxon>ecological metagenomes</taxon>
    </lineage>
</organism>
<dbReference type="PANTHER" id="PTHR43861:SF3">
    <property type="entry name" value="PUTATIVE (AFU_ORTHOLOGUE AFUA_2G14390)-RELATED"/>
    <property type="match status" value="1"/>
</dbReference>
<evidence type="ECO:0000313" key="3">
    <source>
        <dbReference type="EMBL" id="KKM89266.1"/>
    </source>
</evidence>
<feature type="domain" description="Methyltransferase" evidence="2">
    <location>
        <begin position="57"/>
        <end position="160"/>
    </location>
</feature>
<dbReference type="Gene3D" id="3.40.50.150">
    <property type="entry name" value="Vaccinia Virus protein VP39"/>
    <property type="match status" value="1"/>
</dbReference>
<evidence type="ECO:0000259" key="2">
    <source>
        <dbReference type="Pfam" id="PF13847"/>
    </source>
</evidence>
<proteinExistence type="predicted"/>
<dbReference type="GO" id="GO:0016740">
    <property type="term" value="F:transferase activity"/>
    <property type="evidence" value="ECO:0007669"/>
    <property type="project" value="UniProtKB-KW"/>
</dbReference>
<comment type="caution">
    <text evidence="3">The sequence shown here is derived from an EMBL/GenBank/DDBJ whole genome shotgun (WGS) entry which is preliminary data.</text>
</comment>
<protein>
    <recommendedName>
        <fullName evidence="2">Methyltransferase domain-containing protein</fullName>
    </recommendedName>
</protein>
<dbReference type="AlphaFoldDB" id="A0A0F9LQ25"/>
<dbReference type="InterPro" id="IPR029063">
    <property type="entry name" value="SAM-dependent_MTases_sf"/>
</dbReference>
<gene>
    <name evidence="3" type="ORF">LCGC14_1250390</name>
</gene>